<sequence length="416" mass="44338">MNSLRNRLAAILILAIVSVVALATLAASRALTPPQPERALGPIAEQLTILARLARENRGAALSAGLDLRAEPAVGDQRSRLSQHLTEQLRAKGLATTAIVTRTENPPALIASIDLGAQGWLVSAFPDLRPPPGGWKIFAGWLVLITLGAGVVSIYAAMRVTGPLRLLEGAAQRIGADGTLPLLPETGPAETRATARALNQLSARLTSAMDSRMRLVAAAGHDLRTPMTRMRLRAEFIEDDEERAKWLSDLEELDTIADSAIRLVREEVNRDRQEPVRLDHLLREIAEELASLSQKVSVTSLAPVRVEAGPLALKRALRNLIANAATHGGGATILLEDAGGAARLVISDAGPGIPEALIEQVFEPFFRVDIARRKTVPGAGLGLAIAKEIIERFGGSIAISNRTPQGLNQIVTLPLA</sequence>
<dbReference type="Pfam" id="PF00512">
    <property type="entry name" value="HisKA"/>
    <property type="match status" value="1"/>
</dbReference>
<keyword evidence="9" id="KW-0547">Nucleotide-binding</keyword>
<accession>S5YC65</accession>
<dbReference type="InterPro" id="IPR036097">
    <property type="entry name" value="HisK_dim/P_sf"/>
</dbReference>
<evidence type="ECO:0000256" key="1">
    <source>
        <dbReference type="ARBA" id="ARBA00000085"/>
    </source>
</evidence>
<dbReference type="EMBL" id="CP006650">
    <property type="protein sequence ID" value="AGT09028.1"/>
    <property type="molecule type" value="Genomic_DNA"/>
</dbReference>
<feature type="domain" description="HAMP" evidence="17">
    <location>
        <begin position="158"/>
        <end position="210"/>
    </location>
</feature>
<dbReference type="SUPFAM" id="SSF47384">
    <property type="entry name" value="Homodimeric domain of signal transducing histidine kinase"/>
    <property type="match status" value="1"/>
</dbReference>
<keyword evidence="7" id="KW-0808">Transferase</keyword>
<reference evidence="18 19" key="1">
    <citation type="journal article" date="2014" name="BMC Genomics">
        <title>Architecture and functions of a multipartite genome of the methylotrophic bacterium Paracoccus aminophilus JCM 7686, containing primary and secondary chromids.</title>
        <authorList>
            <person name="Dziewit L."/>
            <person name="Czarnecki J."/>
            <person name="Wibberg D."/>
            <person name="Radlinska M."/>
            <person name="Mrozek P."/>
            <person name="Szymczak M."/>
            <person name="Schluter A."/>
            <person name="Puhler A."/>
            <person name="Bartosik D."/>
        </authorList>
    </citation>
    <scope>NUCLEOTIDE SEQUENCE [LARGE SCALE GENOMIC DNA]</scope>
    <source>
        <strain evidence="18">JCM 7686</strain>
    </source>
</reference>
<dbReference type="SMART" id="SM00304">
    <property type="entry name" value="HAMP"/>
    <property type="match status" value="1"/>
</dbReference>
<dbReference type="KEGG" id="pami:JCM7686_1927"/>
<evidence type="ECO:0000256" key="11">
    <source>
        <dbReference type="ARBA" id="ARBA00022840"/>
    </source>
</evidence>
<dbReference type="GO" id="GO:0000155">
    <property type="term" value="F:phosphorelay sensor kinase activity"/>
    <property type="evidence" value="ECO:0007669"/>
    <property type="project" value="InterPro"/>
</dbReference>
<dbReference type="Pfam" id="PF02518">
    <property type="entry name" value="HATPase_c"/>
    <property type="match status" value="1"/>
</dbReference>
<keyword evidence="5" id="KW-0997">Cell inner membrane</keyword>
<gene>
    <name evidence="18" type="ORF">JCM7686_1927</name>
</gene>
<keyword evidence="8 15" id="KW-0812">Transmembrane</keyword>
<dbReference type="OrthoDB" id="9804645at2"/>
<dbReference type="Pfam" id="PF00672">
    <property type="entry name" value="HAMP"/>
    <property type="match status" value="1"/>
</dbReference>
<dbReference type="Proteomes" id="UP000015480">
    <property type="component" value="Chromosome"/>
</dbReference>
<dbReference type="Gene3D" id="3.30.565.10">
    <property type="entry name" value="Histidine kinase-like ATPase, C-terminal domain"/>
    <property type="match status" value="1"/>
</dbReference>
<dbReference type="InterPro" id="IPR003594">
    <property type="entry name" value="HATPase_dom"/>
</dbReference>
<evidence type="ECO:0000256" key="7">
    <source>
        <dbReference type="ARBA" id="ARBA00022679"/>
    </source>
</evidence>
<dbReference type="PROSITE" id="PS50885">
    <property type="entry name" value="HAMP"/>
    <property type="match status" value="1"/>
</dbReference>
<dbReference type="PATRIC" id="fig|1367847.3.peg.1919"/>
<dbReference type="GO" id="GO:0005524">
    <property type="term" value="F:ATP binding"/>
    <property type="evidence" value="ECO:0007669"/>
    <property type="project" value="UniProtKB-KW"/>
</dbReference>
<dbReference type="PRINTS" id="PR00344">
    <property type="entry name" value="BCTRLSENSOR"/>
</dbReference>
<name>S5YC65_PARAH</name>
<evidence type="ECO:0000256" key="8">
    <source>
        <dbReference type="ARBA" id="ARBA00022692"/>
    </source>
</evidence>
<evidence type="ECO:0000256" key="9">
    <source>
        <dbReference type="ARBA" id="ARBA00022741"/>
    </source>
</evidence>
<keyword evidence="14 15" id="KW-0472">Membrane</keyword>
<dbReference type="STRING" id="1367847.JCM7686_1927"/>
<dbReference type="AlphaFoldDB" id="S5YC65"/>
<protein>
    <recommendedName>
        <fullName evidence="3">histidine kinase</fullName>
        <ecNumber evidence="3">2.7.13.3</ecNumber>
    </recommendedName>
</protein>
<dbReference type="InterPro" id="IPR004358">
    <property type="entry name" value="Sig_transdc_His_kin-like_C"/>
</dbReference>
<feature type="transmembrane region" description="Helical" evidence="15">
    <location>
        <begin position="138"/>
        <end position="158"/>
    </location>
</feature>
<dbReference type="InterPro" id="IPR003661">
    <property type="entry name" value="HisK_dim/P_dom"/>
</dbReference>
<evidence type="ECO:0000256" key="12">
    <source>
        <dbReference type="ARBA" id="ARBA00022989"/>
    </source>
</evidence>
<dbReference type="InterPro" id="IPR003660">
    <property type="entry name" value="HAMP_dom"/>
</dbReference>
<evidence type="ECO:0000313" key="19">
    <source>
        <dbReference type="Proteomes" id="UP000015480"/>
    </source>
</evidence>
<keyword evidence="6" id="KW-0597">Phosphoprotein</keyword>
<dbReference type="RefSeq" id="WP_020950666.1">
    <property type="nucleotide sequence ID" value="NC_022041.1"/>
</dbReference>
<dbReference type="HOGENOM" id="CLU_000445_89_27_5"/>
<evidence type="ECO:0000256" key="15">
    <source>
        <dbReference type="SAM" id="Phobius"/>
    </source>
</evidence>
<evidence type="ECO:0000256" key="10">
    <source>
        <dbReference type="ARBA" id="ARBA00022777"/>
    </source>
</evidence>
<keyword evidence="4" id="KW-1003">Cell membrane</keyword>
<dbReference type="SMART" id="SM00387">
    <property type="entry name" value="HATPase_c"/>
    <property type="match status" value="1"/>
</dbReference>
<keyword evidence="11" id="KW-0067">ATP-binding</keyword>
<dbReference type="eggNOG" id="COG2205">
    <property type="taxonomic scope" value="Bacteria"/>
</dbReference>
<dbReference type="SMART" id="SM00388">
    <property type="entry name" value="HisKA"/>
    <property type="match status" value="1"/>
</dbReference>
<evidence type="ECO:0000259" key="16">
    <source>
        <dbReference type="PROSITE" id="PS50109"/>
    </source>
</evidence>
<dbReference type="InterPro" id="IPR050980">
    <property type="entry name" value="2C_sensor_his_kinase"/>
</dbReference>
<evidence type="ECO:0000256" key="3">
    <source>
        <dbReference type="ARBA" id="ARBA00012438"/>
    </source>
</evidence>
<dbReference type="PANTHER" id="PTHR44936:SF5">
    <property type="entry name" value="SENSOR HISTIDINE KINASE ENVZ"/>
    <property type="match status" value="1"/>
</dbReference>
<comment type="catalytic activity">
    <reaction evidence="1">
        <text>ATP + protein L-histidine = ADP + protein N-phospho-L-histidine.</text>
        <dbReference type="EC" id="2.7.13.3"/>
    </reaction>
</comment>
<evidence type="ECO:0000256" key="4">
    <source>
        <dbReference type="ARBA" id="ARBA00022475"/>
    </source>
</evidence>
<dbReference type="PANTHER" id="PTHR44936">
    <property type="entry name" value="SENSOR PROTEIN CREC"/>
    <property type="match status" value="1"/>
</dbReference>
<dbReference type="PROSITE" id="PS50109">
    <property type="entry name" value="HIS_KIN"/>
    <property type="match status" value="1"/>
</dbReference>
<evidence type="ECO:0000256" key="2">
    <source>
        <dbReference type="ARBA" id="ARBA00004429"/>
    </source>
</evidence>
<organism evidence="18 19">
    <name type="scientific">Paracoccus aminophilus JCM 7686</name>
    <dbReference type="NCBI Taxonomy" id="1367847"/>
    <lineage>
        <taxon>Bacteria</taxon>
        <taxon>Pseudomonadati</taxon>
        <taxon>Pseudomonadota</taxon>
        <taxon>Alphaproteobacteria</taxon>
        <taxon>Rhodobacterales</taxon>
        <taxon>Paracoccaceae</taxon>
        <taxon>Paracoccus</taxon>
    </lineage>
</organism>
<comment type="subcellular location">
    <subcellularLocation>
        <location evidence="2">Cell inner membrane</location>
        <topology evidence="2">Multi-pass membrane protein</topology>
    </subcellularLocation>
</comment>
<dbReference type="InterPro" id="IPR005467">
    <property type="entry name" value="His_kinase_dom"/>
</dbReference>
<dbReference type="GO" id="GO:0005886">
    <property type="term" value="C:plasma membrane"/>
    <property type="evidence" value="ECO:0007669"/>
    <property type="project" value="UniProtKB-SubCell"/>
</dbReference>
<dbReference type="CDD" id="cd00082">
    <property type="entry name" value="HisKA"/>
    <property type="match status" value="1"/>
</dbReference>
<evidence type="ECO:0000259" key="17">
    <source>
        <dbReference type="PROSITE" id="PS50885"/>
    </source>
</evidence>
<evidence type="ECO:0000256" key="14">
    <source>
        <dbReference type="ARBA" id="ARBA00023136"/>
    </source>
</evidence>
<dbReference type="Gene3D" id="1.10.287.130">
    <property type="match status" value="1"/>
</dbReference>
<evidence type="ECO:0000313" key="18">
    <source>
        <dbReference type="EMBL" id="AGT09028.1"/>
    </source>
</evidence>
<dbReference type="EC" id="2.7.13.3" evidence="3"/>
<keyword evidence="10 18" id="KW-0418">Kinase</keyword>
<keyword evidence="13" id="KW-0902">Two-component regulatory system</keyword>
<proteinExistence type="predicted"/>
<evidence type="ECO:0000256" key="5">
    <source>
        <dbReference type="ARBA" id="ARBA00022519"/>
    </source>
</evidence>
<keyword evidence="12 15" id="KW-1133">Transmembrane helix</keyword>
<evidence type="ECO:0000256" key="13">
    <source>
        <dbReference type="ARBA" id="ARBA00023012"/>
    </source>
</evidence>
<dbReference type="InterPro" id="IPR036890">
    <property type="entry name" value="HATPase_C_sf"/>
</dbReference>
<dbReference type="SUPFAM" id="SSF55874">
    <property type="entry name" value="ATPase domain of HSP90 chaperone/DNA topoisomerase II/histidine kinase"/>
    <property type="match status" value="1"/>
</dbReference>
<feature type="domain" description="Histidine kinase" evidence="16">
    <location>
        <begin position="218"/>
        <end position="416"/>
    </location>
</feature>
<keyword evidence="19" id="KW-1185">Reference proteome</keyword>
<evidence type="ECO:0000256" key="6">
    <source>
        <dbReference type="ARBA" id="ARBA00022553"/>
    </source>
</evidence>